<proteinExistence type="predicted"/>
<dbReference type="eggNOG" id="ENOG5032WBU">
    <property type="taxonomic scope" value="Bacteria"/>
</dbReference>
<dbReference type="PATRIC" id="fig|266265.5.peg.7459"/>
<dbReference type="Proteomes" id="UP000001817">
    <property type="component" value="Chromosome 2"/>
</dbReference>
<dbReference type="KEGG" id="bxe:Bxe_B0339"/>
<evidence type="ECO:0000313" key="2">
    <source>
        <dbReference type="Proteomes" id="UP000001817"/>
    </source>
</evidence>
<sequence length="137" mass="14556">MFAATAQVVGHRTTRMAFAGPIPSERDRNEFSLMSEEKKEAAAESLQAFGLGFLNLAMVVAVDTSSHVWATSAAAVALASSQSPSQWIERQTALNGLAADVPANPLRLANMAARVMQESLTPIHHRATANAKRLGAL</sequence>
<name>Q13JY2_PARXL</name>
<dbReference type="EMBL" id="CP000271">
    <property type="protein sequence ID" value="ABE35607.1"/>
    <property type="molecule type" value="Genomic_DNA"/>
</dbReference>
<gene>
    <name evidence="1" type="ORF">Bxe_B0339</name>
</gene>
<evidence type="ECO:0000313" key="1">
    <source>
        <dbReference type="EMBL" id="ABE35607.1"/>
    </source>
</evidence>
<reference evidence="1 2" key="1">
    <citation type="journal article" date="2006" name="Proc. Natl. Acad. Sci. U.S.A.">
        <title>Burkholderia xenovorans LB400 harbors a multi-replicon, 9.73-Mbp genome shaped for versatility.</title>
        <authorList>
            <person name="Chain P.S."/>
            <person name="Denef V.J."/>
            <person name="Konstantinidis K.T."/>
            <person name="Vergez L.M."/>
            <person name="Agullo L."/>
            <person name="Reyes V.L."/>
            <person name="Hauser L."/>
            <person name="Cordova M."/>
            <person name="Gomez L."/>
            <person name="Gonzalez M."/>
            <person name="Land M."/>
            <person name="Lao V."/>
            <person name="Larimer F."/>
            <person name="LiPuma J.J."/>
            <person name="Mahenthiralingam E."/>
            <person name="Malfatti S.A."/>
            <person name="Marx C.J."/>
            <person name="Parnell J.J."/>
            <person name="Ramette A."/>
            <person name="Richardson P."/>
            <person name="Seeger M."/>
            <person name="Smith D."/>
            <person name="Spilker T."/>
            <person name="Sul W.J."/>
            <person name="Tsoi T.V."/>
            <person name="Ulrich L.E."/>
            <person name="Zhulin I.B."/>
            <person name="Tiedje J.M."/>
        </authorList>
    </citation>
    <scope>NUCLEOTIDE SEQUENCE [LARGE SCALE GENOMIC DNA]</scope>
    <source>
        <strain evidence="1 2">LB400</strain>
    </source>
</reference>
<accession>Q13JY2</accession>
<dbReference type="AlphaFoldDB" id="Q13JY2"/>
<protein>
    <submittedName>
        <fullName evidence="1">Uncharacterized protein</fullName>
    </submittedName>
</protein>
<dbReference type="InterPro" id="IPR053785">
    <property type="entry name" value="PhaP6-like"/>
</dbReference>
<organism evidence="1 2">
    <name type="scientific">Paraburkholderia xenovorans (strain LB400)</name>
    <dbReference type="NCBI Taxonomy" id="266265"/>
    <lineage>
        <taxon>Bacteria</taxon>
        <taxon>Pseudomonadati</taxon>
        <taxon>Pseudomonadota</taxon>
        <taxon>Betaproteobacteria</taxon>
        <taxon>Burkholderiales</taxon>
        <taxon>Burkholderiaceae</taxon>
        <taxon>Paraburkholderia</taxon>
    </lineage>
</organism>
<keyword evidence="2" id="KW-1185">Reference proteome</keyword>
<dbReference type="NCBIfam" id="NF045536">
    <property type="entry name" value="phasin_PhaP6"/>
    <property type="match status" value="1"/>
</dbReference>